<gene>
    <name evidence="3" type="ORF">B0I31_1142</name>
</gene>
<protein>
    <submittedName>
        <fullName evidence="3">Uncharacterized protein</fullName>
    </submittedName>
</protein>
<keyword evidence="2" id="KW-1133">Transmembrane helix</keyword>
<evidence type="ECO:0000256" key="2">
    <source>
        <dbReference type="SAM" id="Phobius"/>
    </source>
</evidence>
<feature type="compositionally biased region" description="Low complexity" evidence="1">
    <location>
        <begin position="63"/>
        <end position="93"/>
    </location>
</feature>
<reference evidence="3 4" key="1">
    <citation type="submission" date="2018-03" db="EMBL/GenBank/DDBJ databases">
        <title>Genomic Encyclopedia of Type Strains, Phase III (KMG-III): the genomes of soil and plant-associated and newly described type strains.</title>
        <authorList>
            <person name="Whitman W."/>
        </authorList>
    </citation>
    <scope>NUCLEOTIDE SEQUENCE [LARGE SCALE GENOMIC DNA]</scope>
    <source>
        <strain evidence="3 4">CGMCC 4.7097</strain>
    </source>
</reference>
<comment type="caution">
    <text evidence="3">The sequence shown here is derived from an EMBL/GenBank/DDBJ whole genome shotgun (WGS) entry which is preliminary data.</text>
</comment>
<keyword evidence="2" id="KW-0812">Transmembrane</keyword>
<proteinExistence type="predicted"/>
<keyword evidence="2" id="KW-0472">Membrane</keyword>
<sequence>MSDEVRDMIKAALADEPASGLEFERVVQDGRKRRARRRFGVLTTAAVGVVAVAAVAVSGTVASSSAPPASVLSTSPTSVTSSVAPAPGCAAPAGMGGFPDQPRGSATPEELAESARLTEAFAGFALPLPAGVEATPLRLCAIDASWGGDFGLTGDRTVIVYVRPLGRQPPGECRWFTPETQCSVRALPDGSTARVTVEPGSEATLATADVWRGDGTYVSVMETGGTGSKNRVLTDDQLVAVATAPQLKVQWVGRAVPADPSNRRAAELDQVLAGALPPGLTVERHLPSDEAALRFRVSQGGYRAAATVTDAEGRGSVMVTVDVPRDGEPTCRDRSACRVVELAGGRKATVETTTEDGLIRRHLYGQAADGSRLTVQSSNVADMGPAADRPTRPTPPLTEADLIRIAELPGLHW</sequence>
<feature type="region of interest" description="Disordered" evidence="1">
    <location>
        <begin position="63"/>
        <end position="112"/>
    </location>
</feature>
<keyword evidence="4" id="KW-1185">Reference proteome</keyword>
<feature type="transmembrane region" description="Helical" evidence="2">
    <location>
        <begin position="39"/>
        <end position="62"/>
    </location>
</feature>
<dbReference type="AlphaFoldDB" id="A0A2P8I133"/>
<dbReference type="Proteomes" id="UP000241118">
    <property type="component" value="Unassembled WGS sequence"/>
</dbReference>
<evidence type="ECO:0000313" key="3">
    <source>
        <dbReference type="EMBL" id="PSL52175.1"/>
    </source>
</evidence>
<organism evidence="3 4">
    <name type="scientific">Saccharothrix carnea</name>
    <dbReference type="NCBI Taxonomy" id="1280637"/>
    <lineage>
        <taxon>Bacteria</taxon>
        <taxon>Bacillati</taxon>
        <taxon>Actinomycetota</taxon>
        <taxon>Actinomycetes</taxon>
        <taxon>Pseudonocardiales</taxon>
        <taxon>Pseudonocardiaceae</taxon>
        <taxon>Saccharothrix</taxon>
    </lineage>
</organism>
<evidence type="ECO:0000313" key="4">
    <source>
        <dbReference type="Proteomes" id="UP000241118"/>
    </source>
</evidence>
<name>A0A2P8I133_SACCR</name>
<accession>A0A2P8I133</accession>
<evidence type="ECO:0000256" key="1">
    <source>
        <dbReference type="SAM" id="MobiDB-lite"/>
    </source>
</evidence>
<dbReference type="RefSeq" id="WP_181320605.1">
    <property type="nucleotide sequence ID" value="NZ_PYAX01000014.1"/>
</dbReference>
<dbReference type="EMBL" id="PYAX01000014">
    <property type="protein sequence ID" value="PSL52175.1"/>
    <property type="molecule type" value="Genomic_DNA"/>
</dbReference>